<evidence type="ECO:0000313" key="10">
    <source>
        <dbReference type="Proteomes" id="UP000181976"/>
    </source>
</evidence>
<gene>
    <name evidence="9" type="ORF">SAMN05444380_12812</name>
</gene>
<protein>
    <submittedName>
        <fullName evidence="9">Starch-binding associating with outer membrane</fullName>
    </submittedName>
</protein>
<comment type="subcellular location">
    <subcellularLocation>
        <location evidence="1">Cell outer membrane</location>
    </subcellularLocation>
</comment>
<dbReference type="Pfam" id="PF07980">
    <property type="entry name" value="SusD_RagB"/>
    <property type="match status" value="1"/>
</dbReference>
<dbReference type="PROSITE" id="PS51257">
    <property type="entry name" value="PROKAR_LIPOPROTEIN"/>
    <property type="match status" value="1"/>
</dbReference>
<evidence type="ECO:0000259" key="8">
    <source>
        <dbReference type="Pfam" id="PF14322"/>
    </source>
</evidence>
<dbReference type="Pfam" id="PF14322">
    <property type="entry name" value="SusD-like_3"/>
    <property type="match status" value="1"/>
</dbReference>
<name>A0A1I2FFB5_9BACT</name>
<dbReference type="Gene3D" id="1.25.40.390">
    <property type="match status" value="1"/>
</dbReference>
<evidence type="ECO:0000256" key="6">
    <source>
        <dbReference type="SAM" id="SignalP"/>
    </source>
</evidence>
<dbReference type="InterPro" id="IPR012944">
    <property type="entry name" value="SusD_RagB_dom"/>
</dbReference>
<organism evidence="9 10">
    <name type="scientific">Thermophagus xiamenensis</name>
    <dbReference type="NCBI Taxonomy" id="385682"/>
    <lineage>
        <taxon>Bacteria</taxon>
        <taxon>Pseudomonadati</taxon>
        <taxon>Bacteroidota</taxon>
        <taxon>Bacteroidia</taxon>
        <taxon>Marinilabiliales</taxon>
        <taxon>Marinilabiliaceae</taxon>
        <taxon>Thermophagus</taxon>
    </lineage>
</organism>
<keyword evidence="4" id="KW-0472">Membrane</keyword>
<proteinExistence type="inferred from homology"/>
<sequence length="566" mass="63947">MKLMRYSIFSIALSLLLVFGACTDLSETVYDQLTDETIDVTDPEIVGYMMGEAYAQLRFLYWGWNGYFDLMEECSDTYMTPKRIGVGWGDLYINMHKHSWNSSQGHIESLWNYAYNGIGYANKCLDVLPEEGKEQAEMRFLRALNYYILLDAFRNVPLETTQDVEPGYLPKQVSADSIFNFCVNELNAIKDDLGTENIFGYPNRYAACMVLAKLYLNYNAYFNTEETSYYEKALEEVEEVLDNGGYSLAPHYLDNFKQDISASPEVIFAIPLDKTNASHNYLVNKCLVGAGAAAYGYTGSPWNGSCAVPQFIESYEENDKRLEYTWTGGIQYEATKDAEGNIIPQSGDPIEFTTDDWSGLGVLNYSLKVHSIDNPGAYQQEGYRFVKSEIVSGDAGTYGNDVAFFRLADAMFIKAECLLRLGRDEQTAADLITEVRRRAFDDPADAIRTVAELKGGSRYNYGHREYTGEGYANWDPATFVSTEEGGEDIEFGGLLDDLAWEFVGEHHRRQDLIRFKMADGRNVFNGKSWFCKDATTETHWDYFPIPKSALDANISLKQNAGYTGSN</sequence>
<dbReference type="STRING" id="385682.SAMN05444380_12812"/>
<dbReference type="SUPFAM" id="SSF48452">
    <property type="entry name" value="TPR-like"/>
    <property type="match status" value="1"/>
</dbReference>
<evidence type="ECO:0000256" key="3">
    <source>
        <dbReference type="ARBA" id="ARBA00022729"/>
    </source>
</evidence>
<feature type="signal peptide" evidence="6">
    <location>
        <begin position="1"/>
        <end position="20"/>
    </location>
</feature>
<dbReference type="InterPro" id="IPR033985">
    <property type="entry name" value="SusD-like_N"/>
</dbReference>
<evidence type="ECO:0000256" key="2">
    <source>
        <dbReference type="ARBA" id="ARBA00006275"/>
    </source>
</evidence>
<keyword evidence="10" id="KW-1185">Reference proteome</keyword>
<evidence type="ECO:0000259" key="7">
    <source>
        <dbReference type="Pfam" id="PF07980"/>
    </source>
</evidence>
<dbReference type="eggNOG" id="COG0702">
    <property type="taxonomic scope" value="Bacteria"/>
</dbReference>
<keyword evidence="5" id="KW-0998">Cell outer membrane</keyword>
<comment type="similarity">
    <text evidence="2">Belongs to the SusD family.</text>
</comment>
<feature type="chain" id="PRO_5010169467" evidence="6">
    <location>
        <begin position="21"/>
        <end position="566"/>
    </location>
</feature>
<accession>A0A1I2FFB5</accession>
<evidence type="ECO:0000256" key="1">
    <source>
        <dbReference type="ARBA" id="ARBA00004442"/>
    </source>
</evidence>
<dbReference type="InterPro" id="IPR011990">
    <property type="entry name" value="TPR-like_helical_dom_sf"/>
</dbReference>
<keyword evidence="3 6" id="KW-0732">Signal</keyword>
<dbReference type="OrthoDB" id="5694214at2"/>
<feature type="domain" description="SusD-like N-terminal" evidence="8">
    <location>
        <begin position="88"/>
        <end position="165"/>
    </location>
</feature>
<dbReference type="AlphaFoldDB" id="A0A1I2FFB5"/>
<evidence type="ECO:0000313" key="9">
    <source>
        <dbReference type="EMBL" id="SFF03206.1"/>
    </source>
</evidence>
<feature type="domain" description="RagB/SusD" evidence="7">
    <location>
        <begin position="264"/>
        <end position="562"/>
    </location>
</feature>
<dbReference type="Proteomes" id="UP000181976">
    <property type="component" value="Unassembled WGS sequence"/>
</dbReference>
<evidence type="ECO:0000256" key="4">
    <source>
        <dbReference type="ARBA" id="ARBA00023136"/>
    </source>
</evidence>
<dbReference type="GO" id="GO:0009279">
    <property type="term" value="C:cell outer membrane"/>
    <property type="evidence" value="ECO:0007669"/>
    <property type="project" value="UniProtKB-SubCell"/>
</dbReference>
<dbReference type="EMBL" id="FONA01000028">
    <property type="protein sequence ID" value="SFF03206.1"/>
    <property type="molecule type" value="Genomic_DNA"/>
</dbReference>
<reference evidence="9 10" key="1">
    <citation type="submission" date="2016-10" db="EMBL/GenBank/DDBJ databases">
        <authorList>
            <person name="de Groot N.N."/>
        </authorList>
    </citation>
    <scope>NUCLEOTIDE SEQUENCE [LARGE SCALE GENOMIC DNA]</scope>
    <source>
        <strain evidence="9 10">DSM 19012</strain>
    </source>
</reference>
<dbReference type="InParanoid" id="A0A1I2FFB5"/>
<evidence type="ECO:0000256" key="5">
    <source>
        <dbReference type="ARBA" id="ARBA00023237"/>
    </source>
</evidence>